<evidence type="ECO:0000259" key="5">
    <source>
        <dbReference type="Pfam" id="PF01035"/>
    </source>
</evidence>
<dbReference type="OrthoDB" id="2548197at2759"/>
<evidence type="ECO:0000256" key="2">
    <source>
        <dbReference type="ARBA" id="ARBA00030795"/>
    </source>
</evidence>
<name>A0A9W4TV83_9ASCO</name>
<evidence type="ECO:0000313" key="7">
    <source>
        <dbReference type="Proteomes" id="UP001152885"/>
    </source>
</evidence>
<proteinExistence type="predicted"/>
<dbReference type="InterPro" id="IPR036217">
    <property type="entry name" value="MethylDNA_cys_MeTrfase_DNAb"/>
</dbReference>
<dbReference type="InterPro" id="IPR014048">
    <property type="entry name" value="MethylDNA_cys_MeTrfase_DNA-bd"/>
</dbReference>
<evidence type="ECO:0000256" key="3">
    <source>
        <dbReference type="ARBA" id="ARBA00031621"/>
    </source>
</evidence>
<dbReference type="EMBL" id="CANTUO010000001">
    <property type="protein sequence ID" value="CAI5756281.1"/>
    <property type="molecule type" value="Genomic_DNA"/>
</dbReference>
<gene>
    <name evidence="6" type="ORF">CANVERA_P0797</name>
</gene>
<comment type="caution">
    <text evidence="6">The sequence shown here is derived from an EMBL/GenBank/DDBJ whole genome shotgun (WGS) entry which is preliminary data.</text>
</comment>
<dbReference type="Proteomes" id="UP001152885">
    <property type="component" value="Unassembled WGS sequence"/>
</dbReference>
<accession>A0A9W4TV83</accession>
<reference evidence="6" key="1">
    <citation type="submission" date="2022-12" db="EMBL/GenBank/DDBJ databases">
        <authorList>
            <person name="Brejova B."/>
        </authorList>
    </citation>
    <scope>NUCLEOTIDE SEQUENCE</scope>
</reference>
<dbReference type="GO" id="GO:0003824">
    <property type="term" value="F:catalytic activity"/>
    <property type="evidence" value="ECO:0007669"/>
    <property type="project" value="InterPro"/>
</dbReference>
<feature type="domain" description="Methylated-DNA-[protein]-cysteine S-methyltransferase DNA binding" evidence="5">
    <location>
        <begin position="19"/>
        <end position="116"/>
    </location>
</feature>
<keyword evidence="1" id="KW-0227">DNA damage</keyword>
<dbReference type="AlphaFoldDB" id="A0A9W4TV83"/>
<evidence type="ECO:0000256" key="4">
    <source>
        <dbReference type="ARBA" id="ARBA00033095"/>
    </source>
</evidence>
<dbReference type="Gene3D" id="1.10.10.10">
    <property type="entry name" value="Winged helix-like DNA-binding domain superfamily/Winged helix DNA-binding domain"/>
    <property type="match status" value="1"/>
</dbReference>
<organism evidence="6 7">
    <name type="scientific">Candida verbasci</name>
    <dbReference type="NCBI Taxonomy" id="1227364"/>
    <lineage>
        <taxon>Eukaryota</taxon>
        <taxon>Fungi</taxon>
        <taxon>Dikarya</taxon>
        <taxon>Ascomycota</taxon>
        <taxon>Saccharomycotina</taxon>
        <taxon>Pichiomycetes</taxon>
        <taxon>Debaryomycetaceae</taxon>
        <taxon>Candida/Lodderomyces clade</taxon>
        <taxon>Candida</taxon>
    </lineage>
</organism>
<dbReference type="PANTHER" id="PTHR42942:SF1">
    <property type="entry name" value="ALKYLTRANSFERASE-LIKE PROTEIN 1"/>
    <property type="match status" value="1"/>
</dbReference>
<evidence type="ECO:0000256" key="1">
    <source>
        <dbReference type="ARBA" id="ARBA00022763"/>
    </source>
</evidence>
<dbReference type="InterPro" id="IPR036388">
    <property type="entry name" value="WH-like_DNA-bd_sf"/>
</dbReference>
<protein>
    <recommendedName>
        <fullName evidence="2">6-O-methylguanine-DNA methyltransferase</fullName>
    </recommendedName>
    <alternativeName>
        <fullName evidence="4">DNA repair MTase</fullName>
    </alternativeName>
    <alternativeName>
        <fullName evidence="3">O-6-methylguanine-DNA-alkyltransferase</fullName>
    </alternativeName>
</protein>
<sequence>MTTRQQELDLKIVNAPNKTQYRVLSAVTKVPKGKVTTYGHIAELIGKPRSYSRVVGQNLKHCKLIIKQLNETLDDESKKIDQNSFPWWRILSQGGSLAKRGNSGEAKQKTKLEEEGLEFVGSGNKKHIDMKEYGWFPSKVEYKDVKDEEVDFDKEE</sequence>
<dbReference type="CDD" id="cd06445">
    <property type="entry name" value="ATase"/>
    <property type="match status" value="1"/>
</dbReference>
<keyword evidence="7" id="KW-1185">Reference proteome</keyword>
<dbReference type="InterPro" id="IPR052520">
    <property type="entry name" value="ATL_DNA_repair"/>
</dbReference>
<dbReference type="GO" id="GO:0006281">
    <property type="term" value="P:DNA repair"/>
    <property type="evidence" value="ECO:0007669"/>
    <property type="project" value="InterPro"/>
</dbReference>
<evidence type="ECO:0000313" key="6">
    <source>
        <dbReference type="EMBL" id="CAI5756281.1"/>
    </source>
</evidence>
<dbReference type="SUPFAM" id="SSF46767">
    <property type="entry name" value="Methylated DNA-protein cysteine methyltransferase, C-terminal domain"/>
    <property type="match status" value="1"/>
</dbReference>
<dbReference type="Pfam" id="PF01035">
    <property type="entry name" value="DNA_binding_1"/>
    <property type="match status" value="1"/>
</dbReference>
<dbReference type="PANTHER" id="PTHR42942">
    <property type="entry name" value="6-O-METHYLGUANINE DNA METHYLTRANSFERASE"/>
    <property type="match status" value="1"/>
</dbReference>